<dbReference type="PANTHER" id="PTHR47708">
    <property type="match status" value="1"/>
</dbReference>
<dbReference type="RefSeq" id="WP_074824856.1">
    <property type="nucleotide sequence ID" value="NZ_FNTI01000001.1"/>
</dbReference>
<proteinExistence type="predicted"/>
<dbReference type="OrthoDB" id="9763456at2"/>
<sequence length="612" mass="64884">MKKTIRIGCGGGFWGDTEDGASQLVERGNIDVLIMDYLAEITMSLLARAREGQSSAGFVQDFALLMGRLAPRIAQKRIRVVVNAGGVNPTGCRTAIEAILAEAGVELRVASVEGDDLLPLANELRRENAVEMFSGAPLPNELLSMNAYLGARPIAAALAAGADIVVTGRCTDSALALGPLIHEFGWEANDYDQLAMGSLVGHILECGTQATGGISTDWQAVPGWDDMGFPIAECSSDGSFVLSKPDNTGGLINPQTVAEQIIYEVGDPRRYILPDVICDFSNVRVEQVGPDQVRITGARGRSPTSTYKVCATYADGFKASGMLMIGGRDAAAKARRTADAILKRCRRLMAAKQLGDFRRTSVEILGAEHTYGPHAHAVSAREVILKMAVHHDIKNACHIFSREFLPSSTSMSQGITGFGAGRPKVGPLVRVYSLLVEKTRVTPRVLIDDRIFVARDASGTQGEDVSEREPDSAALRGSLSGPVATVPLIALAYGRSGDKGDASIIAILARHPEFVAIIEHALTSGAVKDYFAHIVKGGVERFAVPGLNGFNFVMHQALDGGGTSSLRHDSQGKALAQMLLDAPIEVPAEWLAAGGYLADFAGIEARAPSPAG</sequence>
<accession>A0A1M7CW61</accession>
<evidence type="ECO:0000313" key="4">
    <source>
        <dbReference type="Proteomes" id="UP000183208"/>
    </source>
</evidence>
<dbReference type="Pfam" id="PF23544">
    <property type="entry name" value="AtuA_ferredoxin"/>
    <property type="match status" value="1"/>
</dbReference>
<name>A0A1M7CW61_9BRAD</name>
<evidence type="ECO:0000259" key="2">
    <source>
        <dbReference type="Pfam" id="PF23544"/>
    </source>
</evidence>
<evidence type="ECO:0008006" key="5">
    <source>
        <dbReference type="Google" id="ProtNLM"/>
    </source>
</evidence>
<feature type="domain" description="AtuA-like ferredoxin-fold" evidence="2">
    <location>
        <begin position="486"/>
        <end position="584"/>
    </location>
</feature>
<dbReference type="Pfam" id="PF07287">
    <property type="entry name" value="AtuA"/>
    <property type="match status" value="1"/>
</dbReference>
<evidence type="ECO:0000313" key="3">
    <source>
        <dbReference type="EMBL" id="SED75949.1"/>
    </source>
</evidence>
<protein>
    <recommendedName>
        <fullName evidence="5">Terpene utilization protein AtuA</fullName>
    </recommendedName>
</protein>
<feature type="domain" description="Acyclic terpene utilisation N-terminal" evidence="1">
    <location>
        <begin position="5"/>
        <end position="445"/>
    </location>
</feature>
<reference evidence="3 4" key="1">
    <citation type="submission" date="2016-10" db="EMBL/GenBank/DDBJ databases">
        <authorList>
            <person name="de Groot N.N."/>
        </authorList>
    </citation>
    <scope>NUCLEOTIDE SEQUENCE [LARGE SCALE GENOMIC DNA]</scope>
    <source>
        <strain evidence="3 4">GAS522</strain>
    </source>
</reference>
<gene>
    <name evidence="3" type="ORF">SAMN05444171_5064</name>
</gene>
<dbReference type="InterPro" id="IPR056362">
    <property type="entry name" value="AtuA-like_ferredoxin_dom"/>
</dbReference>
<dbReference type="AlphaFoldDB" id="A0A1M7CW61"/>
<dbReference type="InterPro" id="IPR010839">
    <property type="entry name" value="AtuA_N"/>
</dbReference>
<dbReference type="EMBL" id="FNTI01000001">
    <property type="protein sequence ID" value="SED75949.1"/>
    <property type="molecule type" value="Genomic_DNA"/>
</dbReference>
<dbReference type="PANTHER" id="PTHR47708:SF2">
    <property type="entry name" value="SI:CH73-132F6.5"/>
    <property type="match status" value="1"/>
</dbReference>
<evidence type="ECO:0000259" key="1">
    <source>
        <dbReference type="Pfam" id="PF07287"/>
    </source>
</evidence>
<organism evidence="3 4">
    <name type="scientific">Bradyrhizobium lablabi</name>
    <dbReference type="NCBI Taxonomy" id="722472"/>
    <lineage>
        <taxon>Bacteria</taxon>
        <taxon>Pseudomonadati</taxon>
        <taxon>Pseudomonadota</taxon>
        <taxon>Alphaproteobacteria</taxon>
        <taxon>Hyphomicrobiales</taxon>
        <taxon>Nitrobacteraceae</taxon>
        <taxon>Bradyrhizobium</taxon>
    </lineage>
</organism>
<dbReference type="Proteomes" id="UP000183208">
    <property type="component" value="Unassembled WGS sequence"/>
</dbReference>